<evidence type="ECO:0000313" key="2">
    <source>
        <dbReference type="Proteomes" id="UP000821866"/>
    </source>
</evidence>
<comment type="caution">
    <text evidence="1">The sequence shown here is derived from an EMBL/GenBank/DDBJ whole genome shotgun (WGS) entry which is preliminary data.</text>
</comment>
<protein>
    <submittedName>
        <fullName evidence="1">Uncharacterized protein</fullName>
    </submittedName>
</protein>
<dbReference type="EMBL" id="JABSTU010000009">
    <property type="protein sequence ID" value="KAH8021331.1"/>
    <property type="molecule type" value="Genomic_DNA"/>
</dbReference>
<accession>A0A9J6DH32</accession>
<reference evidence="1" key="2">
    <citation type="submission" date="2021-09" db="EMBL/GenBank/DDBJ databases">
        <authorList>
            <person name="Jia N."/>
            <person name="Wang J."/>
            <person name="Shi W."/>
            <person name="Du L."/>
            <person name="Sun Y."/>
            <person name="Zhan W."/>
            <person name="Jiang J."/>
            <person name="Wang Q."/>
            <person name="Zhang B."/>
            <person name="Ji P."/>
            <person name="Sakyi L.B."/>
            <person name="Cui X."/>
            <person name="Yuan T."/>
            <person name="Jiang B."/>
            <person name="Yang W."/>
            <person name="Lam T.T.-Y."/>
            <person name="Chang Q."/>
            <person name="Ding S."/>
            <person name="Wang X."/>
            <person name="Zhu J."/>
            <person name="Ruan X."/>
            <person name="Zhao L."/>
            <person name="Wei J."/>
            <person name="Que T."/>
            <person name="Du C."/>
            <person name="Cheng J."/>
            <person name="Dai P."/>
            <person name="Han X."/>
            <person name="Huang E."/>
            <person name="Gao Y."/>
            <person name="Liu J."/>
            <person name="Shao H."/>
            <person name="Ye R."/>
            <person name="Li L."/>
            <person name="Wei W."/>
            <person name="Wang X."/>
            <person name="Wang C."/>
            <person name="Huo Q."/>
            <person name="Li W."/>
            <person name="Guo W."/>
            <person name="Chen H."/>
            <person name="Chen S."/>
            <person name="Zhou L."/>
            <person name="Zhou L."/>
            <person name="Ni X."/>
            <person name="Tian J."/>
            <person name="Zhou Y."/>
            <person name="Sheng Y."/>
            <person name="Liu T."/>
            <person name="Pan Y."/>
            <person name="Xia L."/>
            <person name="Li J."/>
            <person name="Zhao F."/>
            <person name="Cao W."/>
        </authorList>
    </citation>
    <scope>NUCLEOTIDE SEQUENCE</scope>
    <source>
        <strain evidence="1">Rmic-2018</strain>
        <tissue evidence="1">Larvae</tissue>
    </source>
</reference>
<reference evidence="1" key="1">
    <citation type="journal article" date="2020" name="Cell">
        <title>Large-Scale Comparative Analyses of Tick Genomes Elucidate Their Genetic Diversity and Vector Capacities.</title>
        <authorList>
            <consortium name="Tick Genome and Microbiome Consortium (TIGMIC)"/>
            <person name="Jia N."/>
            <person name="Wang J."/>
            <person name="Shi W."/>
            <person name="Du L."/>
            <person name="Sun Y."/>
            <person name="Zhan W."/>
            <person name="Jiang J.F."/>
            <person name="Wang Q."/>
            <person name="Zhang B."/>
            <person name="Ji P."/>
            <person name="Bell-Sakyi L."/>
            <person name="Cui X.M."/>
            <person name="Yuan T.T."/>
            <person name="Jiang B.G."/>
            <person name="Yang W.F."/>
            <person name="Lam T.T."/>
            <person name="Chang Q.C."/>
            <person name="Ding S.J."/>
            <person name="Wang X.J."/>
            <person name="Zhu J.G."/>
            <person name="Ruan X.D."/>
            <person name="Zhao L."/>
            <person name="Wei J.T."/>
            <person name="Ye R.Z."/>
            <person name="Que T.C."/>
            <person name="Du C.H."/>
            <person name="Zhou Y.H."/>
            <person name="Cheng J.X."/>
            <person name="Dai P.F."/>
            <person name="Guo W.B."/>
            <person name="Han X.H."/>
            <person name="Huang E.J."/>
            <person name="Li L.F."/>
            <person name="Wei W."/>
            <person name="Gao Y.C."/>
            <person name="Liu J.Z."/>
            <person name="Shao H.Z."/>
            <person name="Wang X."/>
            <person name="Wang C.C."/>
            <person name="Yang T.C."/>
            <person name="Huo Q.B."/>
            <person name="Li W."/>
            <person name="Chen H.Y."/>
            <person name="Chen S.E."/>
            <person name="Zhou L.G."/>
            <person name="Ni X.B."/>
            <person name="Tian J.H."/>
            <person name="Sheng Y."/>
            <person name="Liu T."/>
            <person name="Pan Y.S."/>
            <person name="Xia L.Y."/>
            <person name="Li J."/>
            <person name="Zhao F."/>
            <person name="Cao W.C."/>
        </authorList>
    </citation>
    <scope>NUCLEOTIDE SEQUENCE</scope>
    <source>
        <strain evidence="1">Rmic-2018</strain>
    </source>
</reference>
<evidence type="ECO:0000313" key="1">
    <source>
        <dbReference type="EMBL" id="KAH8021331.1"/>
    </source>
</evidence>
<name>A0A9J6DH32_RHIMP</name>
<dbReference type="Proteomes" id="UP000821866">
    <property type="component" value="Chromosome 7"/>
</dbReference>
<dbReference type="AlphaFoldDB" id="A0A9J6DH32"/>
<gene>
    <name evidence="1" type="ORF">HPB51_015321</name>
</gene>
<proteinExistence type="predicted"/>
<sequence length="133" mass="14398">MDVRYICPRPASQPPALFQYERSTYTVAVVHINEPLACSVGIRGATRQSDAAILWRLLVMQMATPAPAGPAAEDLRKSPPIDGRGVWFRVCKDDTTRRLVAHGGEAASQPQDRAAADVGCRVALLSQSRLGPM</sequence>
<keyword evidence="2" id="KW-1185">Reference proteome</keyword>
<organism evidence="1 2">
    <name type="scientific">Rhipicephalus microplus</name>
    <name type="common">Cattle tick</name>
    <name type="synonym">Boophilus microplus</name>
    <dbReference type="NCBI Taxonomy" id="6941"/>
    <lineage>
        <taxon>Eukaryota</taxon>
        <taxon>Metazoa</taxon>
        <taxon>Ecdysozoa</taxon>
        <taxon>Arthropoda</taxon>
        <taxon>Chelicerata</taxon>
        <taxon>Arachnida</taxon>
        <taxon>Acari</taxon>
        <taxon>Parasitiformes</taxon>
        <taxon>Ixodida</taxon>
        <taxon>Ixodoidea</taxon>
        <taxon>Ixodidae</taxon>
        <taxon>Rhipicephalinae</taxon>
        <taxon>Rhipicephalus</taxon>
        <taxon>Boophilus</taxon>
    </lineage>
</organism>